<evidence type="ECO:0000313" key="12">
    <source>
        <dbReference type="EMBL" id="MEX4005994.1"/>
    </source>
</evidence>
<accession>A0ABV3WMY3</accession>
<gene>
    <name evidence="12" type="primary">tsaE</name>
    <name evidence="12" type="ORF">V1479_01685</name>
</gene>
<evidence type="ECO:0000256" key="2">
    <source>
        <dbReference type="ARBA" id="ARBA00007599"/>
    </source>
</evidence>
<dbReference type="SUPFAM" id="SSF52540">
    <property type="entry name" value="P-loop containing nucleoside triphosphate hydrolases"/>
    <property type="match status" value="1"/>
</dbReference>
<dbReference type="PANTHER" id="PTHR33540">
    <property type="entry name" value="TRNA THREONYLCARBAMOYLADENOSINE BIOSYNTHESIS PROTEIN TSAE"/>
    <property type="match status" value="1"/>
</dbReference>
<comment type="similarity">
    <text evidence="2">Belongs to the TsaE family.</text>
</comment>
<evidence type="ECO:0000256" key="10">
    <source>
        <dbReference type="ARBA" id="ARBA00032441"/>
    </source>
</evidence>
<evidence type="ECO:0000256" key="4">
    <source>
        <dbReference type="ARBA" id="ARBA00022490"/>
    </source>
</evidence>
<evidence type="ECO:0000256" key="1">
    <source>
        <dbReference type="ARBA" id="ARBA00004496"/>
    </source>
</evidence>
<dbReference type="InterPro" id="IPR003442">
    <property type="entry name" value="T6A_TsaE"/>
</dbReference>
<dbReference type="Pfam" id="PF02367">
    <property type="entry name" value="TsaE"/>
    <property type="match status" value="1"/>
</dbReference>
<dbReference type="PANTHER" id="PTHR33540:SF2">
    <property type="entry name" value="TRNA THREONYLCARBAMOYLADENOSINE BIOSYNTHESIS PROTEIN TSAE"/>
    <property type="match status" value="1"/>
</dbReference>
<keyword evidence="5" id="KW-0819">tRNA processing</keyword>
<comment type="caution">
    <text evidence="12">The sequence shown here is derived from an EMBL/GenBank/DDBJ whole genome shotgun (WGS) entry which is preliminary data.</text>
</comment>
<keyword evidence="9" id="KW-0460">Magnesium</keyword>
<evidence type="ECO:0000256" key="7">
    <source>
        <dbReference type="ARBA" id="ARBA00022741"/>
    </source>
</evidence>
<dbReference type="Proteomes" id="UP001559025">
    <property type="component" value="Unassembled WGS sequence"/>
</dbReference>
<keyword evidence="4" id="KW-0963">Cytoplasm</keyword>
<protein>
    <recommendedName>
        <fullName evidence="3">tRNA threonylcarbamoyladenosine biosynthesis protein TsaE</fullName>
    </recommendedName>
    <alternativeName>
        <fullName evidence="10">t(6)A37 threonylcarbamoyladenosine biosynthesis protein TsaE</fullName>
    </alternativeName>
</protein>
<comment type="subcellular location">
    <subcellularLocation>
        <location evidence="1">Cytoplasm</location>
    </subcellularLocation>
</comment>
<sequence>MVERSIELDLPDEIASSILGEDLAAMLRPGDVLALHGDLGMGKTTLARAIIRGLYGEPDLEVPSPTFTLVQAYQARFPIHHFDLYRLTAADEFEELGFDEAVRDGVALIEWPERAEERLPGDAAAVVLSEHGAGRRARITGPAEFMARLDRSLAIRGFLDRSGYRGATRAYLVGDASARAYETISLEQAAPVILMNAPRPPSGPPVRDGKPYAQIAHISESVVPFVAIARALRDKGFCAPEVYASDFERGLLLIENLGSEGVLDADGEPIGERYLASAELLAGIHRHEWQPQIEAAPGTVHTIPPFDRDALSIESELLVDWYLPHIAGRPAADAERVAFSQAWGAVFDTLEHCEKSILLRDVHSPNIIWREDRSGSDRIGLIDFQDAMIGPSAYDVASLAMDARVTIPAELENAIVEAYVAARQAQGGFDRQAFEAAYAITAAQRNTKILGIFVRLDVRDGKPGYLKHLPRIRSYVARAITHPALRPVRDLYAELGIL</sequence>
<keyword evidence="6" id="KW-0479">Metal-binding</keyword>
<evidence type="ECO:0000256" key="9">
    <source>
        <dbReference type="ARBA" id="ARBA00022842"/>
    </source>
</evidence>
<dbReference type="Gene3D" id="3.30.200.20">
    <property type="entry name" value="Phosphorylase Kinase, domain 1"/>
    <property type="match status" value="1"/>
</dbReference>
<feature type="domain" description="Aminoglycoside phosphotransferase" evidence="11">
    <location>
        <begin position="219"/>
        <end position="421"/>
    </location>
</feature>
<keyword evidence="8" id="KW-0067">ATP-binding</keyword>
<keyword evidence="7" id="KW-0547">Nucleotide-binding</keyword>
<dbReference type="NCBIfam" id="TIGR00150">
    <property type="entry name" value="T6A_YjeE"/>
    <property type="match status" value="1"/>
</dbReference>
<keyword evidence="13" id="KW-1185">Reference proteome</keyword>
<evidence type="ECO:0000259" key="11">
    <source>
        <dbReference type="Pfam" id="PF01636"/>
    </source>
</evidence>
<dbReference type="RefSeq" id="WP_368801384.1">
    <property type="nucleotide sequence ID" value="NZ_JAZHFV010000001.1"/>
</dbReference>
<evidence type="ECO:0000256" key="6">
    <source>
        <dbReference type="ARBA" id="ARBA00022723"/>
    </source>
</evidence>
<dbReference type="Gene3D" id="3.40.50.300">
    <property type="entry name" value="P-loop containing nucleotide triphosphate hydrolases"/>
    <property type="match status" value="1"/>
</dbReference>
<dbReference type="InterPro" id="IPR002575">
    <property type="entry name" value="Aminoglycoside_PTrfase"/>
</dbReference>
<evidence type="ECO:0000256" key="5">
    <source>
        <dbReference type="ARBA" id="ARBA00022694"/>
    </source>
</evidence>
<dbReference type="Pfam" id="PF01636">
    <property type="entry name" value="APH"/>
    <property type="match status" value="1"/>
</dbReference>
<evidence type="ECO:0000313" key="13">
    <source>
        <dbReference type="Proteomes" id="UP001559025"/>
    </source>
</evidence>
<dbReference type="SUPFAM" id="SSF56112">
    <property type="entry name" value="Protein kinase-like (PK-like)"/>
    <property type="match status" value="1"/>
</dbReference>
<dbReference type="Gene3D" id="3.90.1200.10">
    <property type="match status" value="1"/>
</dbReference>
<dbReference type="InterPro" id="IPR027417">
    <property type="entry name" value="P-loop_NTPase"/>
</dbReference>
<dbReference type="InterPro" id="IPR012180">
    <property type="entry name" value="Bifunc_ATPase/PTrfase"/>
</dbReference>
<dbReference type="EMBL" id="JAZHFV010000001">
    <property type="protein sequence ID" value="MEX4005994.1"/>
    <property type="molecule type" value="Genomic_DNA"/>
</dbReference>
<evidence type="ECO:0000256" key="8">
    <source>
        <dbReference type="ARBA" id="ARBA00022840"/>
    </source>
</evidence>
<proteinExistence type="inferred from homology"/>
<organism evidence="12 13">
    <name type="scientific">Neoaquamicrobium sediminum</name>
    <dbReference type="NCBI Taxonomy" id="1849104"/>
    <lineage>
        <taxon>Bacteria</taxon>
        <taxon>Pseudomonadati</taxon>
        <taxon>Pseudomonadota</taxon>
        <taxon>Alphaproteobacteria</taxon>
        <taxon>Hyphomicrobiales</taxon>
        <taxon>Phyllobacteriaceae</taxon>
        <taxon>Neoaquamicrobium</taxon>
    </lineage>
</organism>
<reference evidence="12 13" key="1">
    <citation type="submission" date="2024-01" db="EMBL/GenBank/DDBJ databases">
        <title>New evidence supports the origin of RcGTA from prophage.</title>
        <authorList>
            <person name="Xu Y."/>
            <person name="Liu B."/>
            <person name="Chen F."/>
        </authorList>
    </citation>
    <scope>NUCLEOTIDE SEQUENCE [LARGE SCALE GENOMIC DNA]</scope>
    <source>
        <strain evidence="12 13">CBW1107-2</strain>
    </source>
</reference>
<evidence type="ECO:0000256" key="3">
    <source>
        <dbReference type="ARBA" id="ARBA00019010"/>
    </source>
</evidence>
<dbReference type="PIRSF" id="PIRSF036599">
    <property type="entry name" value="AtpPhos"/>
    <property type="match status" value="1"/>
</dbReference>
<dbReference type="InterPro" id="IPR011009">
    <property type="entry name" value="Kinase-like_dom_sf"/>
</dbReference>
<name>A0ABV3WMY3_9HYPH</name>